<dbReference type="AlphaFoldDB" id="A0A0A8XZJ0"/>
<name>A0A0A8XZJ0_ARUDO</name>
<accession>A0A0A8XZJ0</accession>
<proteinExistence type="predicted"/>
<reference evidence="1" key="1">
    <citation type="submission" date="2014-09" db="EMBL/GenBank/DDBJ databases">
        <authorList>
            <person name="Magalhaes I.L.F."/>
            <person name="Oliveira U."/>
            <person name="Santos F.R."/>
            <person name="Vidigal T.H.D.A."/>
            <person name="Brescovit A.D."/>
            <person name="Santos A.J."/>
        </authorList>
    </citation>
    <scope>NUCLEOTIDE SEQUENCE</scope>
    <source>
        <tissue evidence="1">Shoot tissue taken approximately 20 cm above the soil surface</tissue>
    </source>
</reference>
<dbReference type="EMBL" id="GBRH01278466">
    <property type="protein sequence ID" value="JAD19429.1"/>
    <property type="molecule type" value="Transcribed_RNA"/>
</dbReference>
<protein>
    <submittedName>
        <fullName evidence="1">Uncharacterized protein</fullName>
    </submittedName>
</protein>
<organism evidence="1">
    <name type="scientific">Arundo donax</name>
    <name type="common">Giant reed</name>
    <name type="synonym">Donax arundinaceus</name>
    <dbReference type="NCBI Taxonomy" id="35708"/>
    <lineage>
        <taxon>Eukaryota</taxon>
        <taxon>Viridiplantae</taxon>
        <taxon>Streptophyta</taxon>
        <taxon>Embryophyta</taxon>
        <taxon>Tracheophyta</taxon>
        <taxon>Spermatophyta</taxon>
        <taxon>Magnoliopsida</taxon>
        <taxon>Liliopsida</taxon>
        <taxon>Poales</taxon>
        <taxon>Poaceae</taxon>
        <taxon>PACMAD clade</taxon>
        <taxon>Arundinoideae</taxon>
        <taxon>Arundineae</taxon>
        <taxon>Arundo</taxon>
    </lineage>
</organism>
<evidence type="ECO:0000313" key="1">
    <source>
        <dbReference type="EMBL" id="JAD19429.1"/>
    </source>
</evidence>
<reference evidence="1" key="2">
    <citation type="journal article" date="2015" name="Data Brief">
        <title>Shoot transcriptome of the giant reed, Arundo donax.</title>
        <authorList>
            <person name="Barrero R.A."/>
            <person name="Guerrero F.D."/>
            <person name="Moolhuijzen P."/>
            <person name="Goolsby J.A."/>
            <person name="Tidwell J."/>
            <person name="Bellgard S.E."/>
            <person name="Bellgard M.I."/>
        </authorList>
    </citation>
    <scope>NUCLEOTIDE SEQUENCE</scope>
    <source>
        <tissue evidence="1">Shoot tissue taken approximately 20 cm above the soil surface</tissue>
    </source>
</reference>
<sequence length="17" mass="1922">MQLSLDTSPLRNFTLVS</sequence>